<evidence type="ECO:0000313" key="2">
    <source>
        <dbReference type="EMBL" id="MFC5849614.1"/>
    </source>
</evidence>
<dbReference type="Proteomes" id="UP001595979">
    <property type="component" value="Unassembled WGS sequence"/>
</dbReference>
<dbReference type="RefSeq" id="WP_380050911.1">
    <property type="nucleotide sequence ID" value="NZ_JBHSOH010000029.1"/>
</dbReference>
<dbReference type="SUPFAM" id="SSF48452">
    <property type="entry name" value="TPR-like"/>
    <property type="match status" value="1"/>
</dbReference>
<organism evidence="2 3">
    <name type="scientific">Deinococcus petrolearius</name>
    <dbReference type="NCBI Taxonomy" id="1751295"/>
    <lineage>
        <taxon>Bacteria</taxon>
        <taxon>Thermotogati</taxon>
        <taxon>Deinococcota</taxon>
        <taxon>Deinococci</taxon>
        <taxon>Deinococcales</taxon>
        <taxon>Deinococcaceae</taxon>
        <taxon>Deinococcus</taxon>
    </lineage>
</organism>
<reference evidence="3" key="1">
    <citation type="journal article" date="2019" name="Int. J. Syst. Evol. Microbiol.">
        <title>The Global Catalogue of Microorganisms (GCM) 10K type strain sequencing project: providing services to taxonomists for standard genome sequencing and annotation.</title>
        <authorList>
            <consortium name="The Broad Institute Genomics Platform"/>
            <consortium name="The Broad Institute Genome Sequencing Center for Infectious Disease"/>
            <person name="Wu L."/>
            <person name="Ma J."/>
        </authorList>
    </citation>
    <scope>NUCLEOTIDE SEQUENCE [LARGE SCALE GENOMIC DNA]</scope>
    <source>
        <strain evidence="3">CGMCC 1.15053</strain>
    </source>
</reference>
<proteinExistence type="predicted"/>
<sequence>MAKKRPPGYGSRAKVKMVMKNAAVPSMLTADDTWVPQDSADRKVDSYLHQLLSERTLPIDRTEALQEQQVRDVIGRPDLYPLSLREWAALAKRLSMRFIAAYFHQPALAATSQQQYSRLLANLQARGGKYAARATFLSACTEGSRADRRASFDDLEQHFHEDEAYWFERGFNEFRSGRFKAADEHLKRAETLALNDQPQLGRATMYRARIARWLGETAREVELLQHILEGPCEEKEPLDEAIRYLGPALLRLGRADEALKFAEVWTHFPHGQVVEMCAVHAGALALQGHTDAAQAYAREIGKRLATGDILVGPLGDSTPTRRPDGQPDNRGSQVLSAALSYSGQAFTAQDLLQEAIENESQRALDGHGVNPVKDQLKRARDRARQLNQPEMAEEFGMRLAKLALRDSDRSALVGAQDDLMAHSRADEKLSRLLRESTHRFPDEAEFHLQLGLYALQRGHWAPAQEALSAAVARGSSYAGVLLAIAESELLDKNESTRVQQAVGAFIWHDQDERLPGYMLLPVLEWAERHGHYSSGVQWAERWRPVMYLEPGDHQAYLAVELAGRCALAAGDYDQSRFWIGQALEFRITNSNFGWDAALPLSETARLNSLAALAAHLTGHPADARDYLSTAERQNPSDPFALSVRAYFEAVEGNHDAAYASITRVAAPNVAWLSMAQRLEKLFSAASREDLAERLKRRAALERDAVTALSQLEEQLNVTSTQLLDDQARARRLERMNALMMNRIFAATAVSDPASEKLKRLLSVGDEEQFDTELQLLLGTISTQQNQAAERRIQEALASCWAKLPQVVRDRLVAAEKTEALIEQQGDADYGIPLICVATALEQCIRFAVMEPAVAKTRRASSGSSSRVHLTLGSAAYLFPVAEDPKLHQALQQMMARLPSRTQNYLGGEWSRDVNVVAKLRNEWAHGKRAIRREEYLNMLRKTIGLDSGLGLFNVAVDFII</sequence>
<dbReference type="EMBL" id="JBHSOH010000029">
    <property type="protein sequence ID" value="MFC5849614.1"/>
    <property type="molecule type" value="Genomic_DNA"/>
</dbReference>
<keyword evidence="3" id="KW-1185">Reference proteome</keyword>
<evidence type="ECO:0000313" key="3">
    <source>
        <dbReference type="Proteomes" id="UP001595979"/>
    </source>
</evidence>
<dbReference type="Gene3D" id="1.25.40.10">
    <property type="entry name" value="Tetratricopeptide repeat domain"/>
    <property type="match status" value="2"/>
</dbReference>
<accession>A0ABW1DR84</accession>
<evidence type="ECO:0000256" key="1">
    <source>
        <dbReference type="SAM" id="MobiDB-lite"/>
    </source>
</evidence>
<protein>
    <submittedName>
        <fullName evidence="2">Uncharacterized protein</fullName>
    </submittedName>
</protein>
<comment type="caution">
    <text evidence="2">The sequence shown here is derived from an EMBL/GenBank/DDBJ whole genome shotgun (WGS) entry which is preliminary data.</text>
</comment>
<dbReference type="InterPro" id="IPR011990">
    <property type="entry name" value="TPR-like_helical_dom_sf"/>
</dbReference>
<gene>
    <name evidence="2" type="ORF">ACFPQ6_15010</name>
</gene>
<feature type="region of interest" description="Disordered" evidence="1">
    <location>
        <begin position="311"/>
        <end position="332"/>
    </location>
</feature>
<name>A0ABW1DR84_9DEIO</name>